<evidence type="ECO:0000259" key="2">
    <source>
        <dbReference type="PROSITE" id="PS51272"/>
    </source>
</evidence>
<feature type="domain" description="SLH" evidence="2">
    <location>
        <begin position="163"/>
        <end position="226"/>
    </location>
</feature>
<feature type="chain" id="PRO_5008527490" description="SLH domain-containing protein" evidence="1">
    <location>
        <begin position="35"/>
        <end position="232"/>
    </location>
</feature>
<dbReference type="AlphaFoldDB" id="A0A1B1MWD0"/>
<accession>A0A1B1MWD0</accession>
<proteinExistence type="predicted"/>
<dbReference type="KEGG" id="pyg:AWM70_01765"/>
<keyword evidence="4" id="KW-1185">Reference proteome</keyword>
<dbReference type="EMBL" id="CP014167">
    <property type="protein sequence ID" value="ANS73465.1"/>
    <property type="molecule type" value="Genomic_DNA"/>
</dbReference>
<feature type="signal peptide" evidence="1">
    <location>
        <begin position="1"/>
        <end position="34"/>
    </location>
</feature>
<keyword evidence="1" id="KW-0732">Signal</keyword>
<dbReference type="STRING" id="1462996.AWM70_01765"/>
<dbReference type="Pfam" id="PF00395">
    <property type="entry name" value="SLH"/>
    <property type="match status" value="2"/>
</dbReference>
<organism evidence="3 4">
    <name type="scientific">Paenibacillus yonginensis</name>
    <dbReference type="NCBI Taxonomy" id="1462996"/>
    <lineage>
        <taxon>Bacteria</taxon>
        <taxon>Bacillati</taxon>
        <taxon>Bacillota</taxon>
        <taxon>Bacilli</taxon>
        <taxon>Bacillales</taxon>
        <taxon>Paenibacillaceae</taxon>
        <taxon>Paenibacillus</taxon>
    </lineage>
</organism>
<dbReference type="OrthoDB" id="1738667at2"/>
<gene>
    <name evidence="3" type="ORF">AWM70_01765</name>
</gene>
<sequence>MVKSIQSAKSKKRKFAAGFTALCLTISLGSQVFAADAGFSDLNGVNGQDKILSLQEKGLLKGTGHDEFRPDASLTNAEAVQMIANGLSVIAAAQSAEAAEKGIFINVVDTAWYAQAFLDASNKGLEIDSTVVPSQSMTREQYTAYLVQVVEKWANLPMVNLVPKDIADEADLNPVYQGAVQRALAWNITTLDDNGKFNPKGSVTRAEAAVMLYNMLEFVNSHPFSAPASAGE</sequence>
<reference evidence="3 4" key="1">
    <citation type="submission" date="2016-01" db="EMBL/GenBank/DDBJ databases">
        <title>Complete Genome Sequence of Paenibacillus yonginensis DCY84, a novel Plant Growth-Promoting Bacteria with Elicitation of Induced Systemic Resistance.</title>
        <authorList>
            <person name="Kim Y.J."/>
            <person name="Yang D.C."/>
            <person name="Sukweenadhi J."/>
        </authorList>
    </citation>
    <scope>NUCLEOTIDE SEQUENCE [LARGE SCALE GENOMIC DNA]</scope>
    <source>
        <strain evidence="3 4">DCY84</strain>
    </source>
</reference>
<feature type="domain" description="SLH" evidence="2">
    <location>
        <begin position="34"/>
        <end position="97"/>
    </location>
</feature>
<dbReference type="RefSeq" id="WP_083180088.1">
    <property type="nucleotide sequence ID" value="NZ_CP014167.1"/>
</dbReference>
<evidence type="ECO:0000256" key="1">
    <source>
        <dbReference type="SAM" id="SignalP"/>
    </source>
</evidence>
<dbReference type="InterPro" id="IPR001119">
    <property type="entry name" value="SLH_dom"/>
</dbReference>
<dbReference type="Proteomes" id="UP000092573">
    <property type="component" value="Chromosome"/>
</dbReference>
<protein>
    <recommendedName>
        <fullName evidence="2">SLH domain-containing protein</fullName>
    </recommendedName>
</protein>
<name>A0A1B1MWD0_9BACL</name>
<evidence type="ECO:0000313" key="3">
    <source>
        <dbReference type="EMBL" id="ANS73465.1"/>
    </source>
</evidence>
<dbReference type="PROSITE" id="PS51272">
    <property type="entry name" value="SLH"/>
    <property type="match status" value="2"/>
</dbReference>
<evidence type="ECO:0000313" key="4">
    <source>
        <dbReference type="Proteomes" id="UP000092573"/>
    </source>
</evidence>